<reference evidence="4 5" key="1">
    <citation type="submission" date="2019-01" db="EMBL/GenBank/DDBJ databases">
        <title>Chengkuizengella sp. nov., isolated from deep-sea sediment of East Pacific Ocean.</title>
        <authorList>
            <person name="Yang J."/>
            <person name="Lai Q."/>
            <person name="Shao Z."/>
        </authorList>
    </citation>
    <scope>NUCLEOTIDE SEQUENCE [LARGE SCALE GENOMIC DNA]</scope>
    <source>
        <strain evidence="4 5">YPA3-1-1</strain>
    </source>
</reference>
<dbReference type="Pfam" id="PF04012">
    <property type="entry name" value="PspA_IM30"/>
    <property type="match status" value="1"/>
</dbReference>
<name>A0A6N9Q178_9BACL</name>
<feature type="coiled-coil region" evidence="2">
    <location>
        <begin position="26"/>
        <end position="53"/>
    </location>
</feature>
<feature type="compositionally biased region" description="Polar residues" evidence="3">
    <location>
        <begin position="187"/>
        <end position="201"/>
    </location>
</feature>
<dbReference type="EMBL" id="SIJB01000018">
    <property type="protein sequence ID" value="NBI28932.1"/>
    <property type="molecule type" value="Genomic_DNA"/>
</dbReference>
<evidence type="ECO:0000313" key="5">
    <source>
        <dbReference type="Proteomes" id="UP000448943"/>
    </source>
</evidence>
<proteinExistence type="inferred from homology"/>
<keyword evidence="5" id="KW-1185">Reference proteome</keyword>
<dbReference type="AlphaFoldDB" id="A0A6N9Q178"/>
<dbReference type="InterPro" id="IPR007157">
    <property type="entry name" value="PspA_VIPP1"/>
</dbReference>
<keyword evidence="2" id="KW-0175">Coiled coil</keyword>
<feature type="coiled-coil region" evidence="2">
    <location>
        <begin position="101"/>
        <end position="135"/>
    </location>
</feature>
<organism evidence="4 5">
    <name type="scientific">Chengkuizengella marina</name>
    <dbReference type="NCBI Taxonomy" id="2507566"/>
    <lineage>
        <taxon>Bacteria</taxon>
        <taxon>Bacillati</taxon>
        <taxon>Bacillota</taxon>
        <taxon>Bacilli</taxon>
        <taxon>Bacillales</taxon>
        <taxon>Paenibacillaceae</taxon>
        <taxon>Chengkuizengella</taxon>
    </lineage>
</organism>
<dbReference type="PANTHER" id="PTHR31088:SF6">
    <property type="entry name" value="PHAGE SHOCK PROTEIN A"/>
    <property type="match status" value="1"/>
</dbReference>
<comment type="similarity">
    <text evidence="1">Belongs to the PspA/Vipp/IM30 family.</text>
</comment>
<evidence type="ECO:0000256" key="3">
    <source>
        <dbReference type="SAM" id="MobiDB-lite"/>
    </source>
</evidence>
<accession>A0A6N9Q178</accession>
<evidence type="ECO:0000256" key="2">
    <source>
        <dbReference type="SAM" id="Coils"/>
    </source>
</evidence>
<protein>
    <submittedName>
        <fullName evidence="4">PspA/IM30 family protein</fullName>
    </submittedName>
</protein>
<evidence type="ECO:0000313" key="4">
    <source>
        <dbReference type="EMBL" id="NBI28932.1"/>
    </source>
</evidence>
<dbReference type="RefSeq" id="WP_160645722.1">
    <property type="nucleotide sequence ID" value="NZ_SIJB01000018.1"/>
</dbReference>
<evidence type="ECO:0000256" key="1">
    <source>
        <dbReference type="ARBA" id="ARBA00043985"/>
    </source>
</evidence>
<dbReference type="OrthoDB" id="9779630at2"/>
<feature type="region of interest" description="Disordered" evidence="3">
    <location>
        <begin position="187"/>
        <end position="208"/>
    </location>
</feature>
<comment type="caution">
    <text evidence="4">The sequence shown here is derived from an EMBL/GenBank/DDBJ whole genome shotgun (WGS) entry which is preliminary data.</text>
</comment>
<dbReference type="Proteomes" id="UP000448943">
    <property type="component" value="Unassembled WGS sequence"/>
</dbReference>
<sequence length="222" mass="25708">MGVFKRISDMTKASLHEVLDKIEDPIVMLNQYLRDMEEEIAKAEVTVAKQLANERMLKQRIDEMKGTSKSKEMKASEVLKNGQEDEVKVILEQKIHLDQKIEELTQMHISSKSQAEELKDQLHEMKEEFYKMRNKRNELASRSQLADTKKQMAQLTNHQQIDRGNAASGFRRVEEKIVQKEIESQVFSNQESKTTLTNMNPANKEKLDAEFKALKDKAAKTK</sequence>
<dbReference type="PANTHER" id="PTHR31088">
    <property type="entry name" value="MEMBRANE-ASSOCIATED PROTEIN VIPP1, CHLOROPLASTIC"/>
    <property type="match status" value="1"/>
</dbReference>
<gene>
    <name evidence="4" type="ORF">ERL59_08165</name>
</gene>